<gene>
    <name evidence="3" type="ORF">HFP15_11290</name>
</gene>
<keyword evidence="2" id="KW-0472">Membrane</keyword>
<organism evidence="3 4">
    <name type="scientific">Amycolatopsis acididurans</name>
    <dbReference type="NCBI Taxonomy" id="2724524"/>
    <lineage>
        <taxon>Bacteria</taxon>
        <taxon>Bacillati</taxon>
        <taxon>Actinomycetota</taxon>
        <taxon>Actinomycetes</taxon>
        <taxon>Pseudonocardiales</taxon>
        <taxon>Pseudonocardiaceae</taxon>
        <taxon>Amycolatopsis</taxon>
    </lineage>
</organism>
<keyword evidence="2" id="KW-1133">Transmembrane helix</keyword>
<dbReference type="Proteomes" id="UP000715441">
    <property type="component" value="Unassembled WGS sequence"/>
</dbReference>
<feature type="region of interest" description="Disordered" evidence="1">
    <location>
        <begin position="1"/>
        <end position="23"/>
    </location>
</feature>
<accession>A0ABX1J1D5</accession>
<feature type="transmembrane region" description="Helical" evidence="2">
    <location>
        <begin position="27"/>
        <end position="48"/>
    </location>
</feature>
<feature type="compositionally biased region" description="Acidic residues" evidence="1">
    <location>
        <begin position="9"/>
        <end position="19"/>
    </location>
</feature>
<evidence type="ECO:0000313" key="3">
    <source>
        <dbReference type="EMBL" id="NKQ53464.1"/>
    </source>
</evidence>
<comment type="caution">
    <text evidence="3">The sequence shown here is derived from an EMBL/GenBank/DDBJ whole genome shotgun (WGS) entry which is preliminary data.</text>
</comment>
<name>A0ABX1J1D5_9PSEU</name>
<evidence type="ECO:0000256" key="1">
    <source>
        <dbReference type="SAM" id="MobiDB-lite"/>
    </source>
</evidence>
<sequence length="146" mass="15071">MRIRRNEIPPDETSPEETADERSRRPYVVGAVAGFVIGASVIGLLWAVSGAGDGAAEDARAACAALAKVVQSLPSDRTQQAALPSGVVSHAIAARELSAAAADGSAVYEDLADHLDGVSRMVISLNLADPAGRHDLTLALQDCARV</sequence>
<reference evidence="3 4" key="1">
    <citation type="submission" date="2020-04" db="EMBL/GenBank/DDBJ databases">
        <title>Novel species.</title>
        <authorList>
            <person name="Teo W.F.A."/>
            <person name="Lipun K."/>
            <person name="Srisuk N."/>
            <person name="Duangmal K."/>
        </authorList>
    </citation>
    <scope>NUCLEOTIDE SEQUENCE [LARGE SCALE GENOMIC DNA]</scope>
    <source>
        <strain evidence="3 4">K13G38</strain>
    </source>
</reference>
<proteinExistence type="predicted"/>
<evidence type="ECO:0000256" key="2">
    <source>
        <dbReference type="SAM" id="Phobius"/>
    </source>
</evidence>
<dbReference type="RefSeq" id="WP_168514389.1">
    <property type="nucleotide sequence ID" value="NZ_JAAXLS010000005.1"/>
</dbReference>
<dbReference type="EMBL" id="JAAXLS010000005">
    <property type="protein sequence ID" value="NKQ53464.1"/>
    <property type="molecule type" value="Genomic_DNA"/>
</dbReference>
<protein>
    <submittedName>
        <fullName evidence="3">Uncharacterized protein</fullName>
    </submittedName>
</protein>
<keyword evidence="2" id="KW-0812">Transmembrane</keyword>
<keyword evidence="4" id="KW-1185">Reference proteome</keyword>
<evidence type="ECO:0000313" key="4">
    <source>
        <dbReference type="Proteomes" id="UP000715441"/>
    </source>
</evidence>